<feature type="region of interest" description="Disordered" evidence="1">
    <location>
        <begin position="94"/>
        <end position="121"/>
    </location>
</feature>
<protein>
    <submittedName>
        <fullName evidence="2">Uncharacterized protein</fullName>
    </submittedName>
</protein>
<gene>
    <name evidence="2" type="ORF">GOP47_0017404</name>
</gene>
<dbReference type="EMBL" id="JABFUD020000017">
    <property type="protein sequence ID" value="KAI5066876.1"/>
    <property type="molecule type" value="Genomic_DNA"/>
</dbReference>
<comment type="caution">
    <text evidence="2">The sequence shown here is derived from an EMBL/GenBank/DDBJ whole genome shotgun (WGS) entry which is preliminary data.</text>
</comment>
<name>A0A9D4UF99_ADICA</name>
<evidence type="ECO:0000313" key="3">
    <source>
        <dbReference type="Proteomes" id="UP000886520"/>
    </source>
</evidence>
<proteinExistence type="predicted"/>
<sequence>MEVETMNKGTNKEEDVCDDALTILAAIEEMNQFNSTHEGAKFQLVEATLNGYKDKSIVKLECQYDGKWLHLCPRGSDLQTILTQHIQAKSHITAWSKKPSDHSSMFLSGTRGRPKKLPGKDARQQSLSSFLTQCKGQPPNASDYPFWILIVQGKHFVERQGSKNMGNTSKGNYGYSSFFTQKTCMNLSVSVKITPTL</sequence>
<reference evidence="2" key="1">
    <citation type="submission" date="2021-01" db="EMBL/GenBank/DDBJ databases">
        <title>Adiantum capillus-veneris genome.</title>
        <authorList>
            <person name="Fang Y."/>
            <person name="Liao Q."/>
        </authorList>
    </citation>
    <scope>NUCLEOTIDE SEQUENCE</scope>
    <source>
        <strain evidence="2">H3</strain>
        <tissue evidence="2">Leaf</tissue>
    </source>
</reference>
<keyword evidence="3" id="KW-1185">Reference proteome</keyword>
<dbReference type="Proteomes" id="UP000886520">
    <property type="component" value="Chromosome 17"/>
</dbReference>
<organism evidence="2 3">
    <name type="scientific">Adiantum capillus-veneris</name>
    <name type="common">Maidenhair fern</name>
    <dbReference type="NCBI Taxonomy" id="13818"/>
    <lineage>
        <taxon>Eukaryota</taxon>
        <taxon>Viridiplantae</taxon>
        <taxon>Streptophyta</taxon>
        <taxon>Embryophyta</taxon>
        <taxon>Tracheophyta</taxon>
        <taxon>Polypodiopsida</taxon>
        <taxon>Polypodiidae</taxon>
        <taxon>Polypodiales</taxon>
        <taxon>Pteridineae</taxon>
        <taxon>Pteridaceae</taxon>
        <taxon>Vittarioideae</taxon>
        <taxon>Adiantum</taxon>
    </lineage>
</organism>
<evidence type="ECO:0000256" key="1">
    <source>
        <dbReference type="SAM" id="MobiDB-lite"/>
    </source>
</evidence>
<dbReference type="AlphaFoldDB" id="A0A9D4UF99"/>
<evidence type="ECO:0000313" key="2">
    <source>
        <dbReference type="EMBL" id="KAI5066876.1"/>
    </source>
</evidence>
<accession>A0A9D4UF99</accession>